<dbReference type="InterPro" id="IPR010908">
    <property type="entry name" value="Longin_dom"/>
</dbReference>
<dbReference type="Pfam" id="PF00957">
    <property type="entry name" value="Synaptobrevin"/>
    <property type="match status" value="1"/>
</dbReference>
<evidence type="ECO:0000256" key="8">
    <source>
        <dbReference type="PROSITE-ProRule" id="PRU00290"/>
    </source>
</evidence>
<reference evidence="14 15" key="1">
    <citation type="submission" date="2024-04" db="EMBL/GenBank/DDBJ databases">
        <title>Tritrichomonas musculus Genome.</title>
        <authorList>
            <person name="Alves-Ferreira E."/>
            <person name="Grigg M."/>
            <person name="Lorenzi H."/>
            <person name="Galac M."/>
        </authorList>
    </citation>
    <scope>NUCLEOTIDE SEQUENCE [LARGE SCALE GENOMIC DNA]</scope>
    <source>
        <strain evidence="14 15">EAF2021</strain>
    </source>
</reference>
<evidence type="ECO:0000259" key="13">
    <source>
        <dbReference type="PROSITE" id="PS50892"/>
    </source>
</evidence>
<dbReference type="SUPFAM" id="SSF58038">
    <property type="entry name" value="SNARE fusion complex"/>
    <property type="match status" value="1"/>
</dbReference>
<comment type="similarity">
    <text evidence="1">Belongs to the synaptobrevin family.</text>
</comment>
<dbReference type="PRINTS" id="PR00219">
    <property type="entry name" value="SYNAPTOBREVN"/>
</dbReference>
<evidence type="ECO:0000256" key="10">
    <source>
        <dbReference type="SAM" id="MobiDB-lite"/>
    </source>
</evidence>
<dbReference type="PANTHER" id="PTHR21136:SF168">
    <property type="entry name" value="VESICLE-ASSOCIATED MEMBRANE PROTEIN 9"/>
    <property type="match status" value="1"/>
</dbReference>
<comment type="subcellular location">
    <subcellularLocation>
        <location evidence="7">Endomembrane system</location>
        <topology evidence="7">Single-pass type IV membrane protein</topology>
    </subcellularLocation>
</comment>
<dbReference type="CDD" id="cd15843">
    <property type="entry name" value="R-SNARE"/>
    <property type="match status" value="1"/>
</dbReference>
<dbReference type="Proteomes" id="UP001470230">
    <property type="component" value="Unassembled WGS sequence"/>
</dbReference>
<dbReference type="Gene3D" id="3.30.450.50">
    <property type="entry name" value="Longin domain"/>
    <property type="match status" value="1"/>
</dbReference>
<feature type="compositionally biased region" description="Pro residues" evidence="10">
    <location>
        <begin position="228"/>
        <end position="251"/>
    </location>
</feature>
<dbReference type="PROSITE" id="PS50892">
    <property type="entry name" value="V_SNARE"/>
    <property type="match status" value="1"/>
</dbReference>
<evidence type="ECO:0000259" key="12">
    <source>
        <dbReference type="PROSITE" id="PS50859"/>
    </source>
</evidence>
<feature type="transmembrane region" description="Helical" evidence="11">
    <location>
        <begin position="190"/>
        <end position="215"/>
    </location>
</feature>
<feature type="domain" description="Longin" evidence="12">
    <location>
        <begin position="7"/>
        <end position="111"/>
    </location>
</feature>
<dbReference type="SUPFAM" id="SSF64356">
    <property type="entry name" value="SNARE-like"/>
    <property type="match status" value="1"/>
</dbReference>
<dbReference type="SMART" id="SM01270">
    <property type="entry name" value="Longin"/>
    <property type="match status" value="1"/>
</dbReference>
<protein>
    <recommendedName>
        <fullName evidence="16">Synaptobrevin family protein</fullName>
    </recommendedName>
</protein>
<evidence type="ECO:0000256" key="4">
    <source>
        <dbReference type="ARBA" id="ARBA00022927"/>
    </source>
</evidence>
<dbReference type="InterPro" id="IPR011012">
    <property type="entry name" value="Longin-like_dom_sf"/>
</dbReference>
<dbReference type="InterPro" id="IPR051097">
    <property type="entry name" value="Synaptobrevin-like_transport"/>
</dbReference>
<accession>A0ABR2L6Y9</accession>
<evidence type="ECO:0008006" key="16">
    <source>
        <dbReference type="Google" id="ProtNLM"/>
    </source>
</evidence>
<dbReference type="PROSITE" id="PS50859">
    <property type="entry name" value="LONGIN"/>
    <property type="match status" value="1"/>
</dbReference>
<keyword evidence="8 9" id="KW-0175">Coiled coil</keyword>
<feature type="region of interest" description="Disordered" evidence="10">
    <location>
        <begin position="220"/>
        <end position="261"/>
    </location>
</feature>
<dbReference type="EMBL" id="JAPFFF010000001">
    <property type="protein sequence ID" value="KAK8898532.1"/>
    <property type="molecule type" value="Genomic_DNA"/>
</dbReference>
<keyword evidence="4" id="KW-0653">Protein transport</keyword>
<evidence type="ECO:0000256" key="3">
    <source>
        <dbReference type="ARBA" id="ARBA00022692"/>
    </source>
</evidence>
<keyword evidence="3 11" id="KW-0812">Transmembrane</keyword>
<feature type="domain" description="V-SNARE coiled-coil homology" evidence="13">
    <location>
        <begin position="126"/>
        <end position="186"/>
    </location>
</feature>
<evidence type="ECO:0000256" key="5">
    <source>
        <dbReference type="ARBA" id="ARBA00022989"/>
    </source>
</evidence>
<evidence type="ECO:0000313" key="15">
    <source>
        <dbReference type="Proteomes" id="UP001470230"/>
    </source>
</evidence>
<dbReference type="Pfam" id="PF13774">
    <property type="entry name" value="Longin"/>
    <property type="match status" value="1"/>
</dbReference>
<keyword evidence="5 11" id="KW-1133">Transmembrane helix</keyword>
<keyword evidence="2" id="KW-0813">Transport</keyword>
<keyword evidence="6 11" id="KW-0472">Membrane</keyword>
<gene>
    <name evidence="14" type="ORF">M9Y10_000823</name>
</gene>
<evidence type="ECO:0000256" key="2">
    <source>
        <dbReference type="ARBA" id="ARBA00022448"/>
    </source>
</evidence>
<dbReference type="Gene3D" id="1.20.5.110">
    <property type="match status" value="1"/>
</dbReference>
<evidence type="ECO:0000256" key="6">
    <source>
        <dbReference type="ARBA" id="ARBA00023136"/>
    </source>
</evidence>
<evidence type="ECO:0000256" key="9">
    <source>
        <dbReference type="SAM" id="Coils"/>
    </source>
</evidence>
<name>A0ABR2L6Y9_9EUKA</name>
<organism evidence="14 15">
    <name type="scientific">Tritrichomonas musculus</name>
    <dbReference type="NCBI Taxonomy" id="1915356"/>
    <lineage>
        <taxon>Eukaryota</taxon>
        <taxon>Metamonada</taxon>
        <taxon>Parabasalia</taxon>
        <taxon>Tritrichomonadida</taxon>
        <taxon>Tritrichomonadidae</taxon>
        <taxon>Tritrichomonas</taxon>
    </lineage>
</organism>
<dbReference type="InterPro" id="IPR001388">
    <property type="entry name" value="Synaptobrevin-like"/>
</dbReference>
<proteinExistence type="inferred from homology"/>
<evidence type="ECO:0000256" key="1">
    <source>
        <dbReference type="ARBA" id="ARBA00008025"/>
    </source>
</evidence>
<feature type="coiled-coil region" evidence="9">
    <location>
        <begin position="120"/>
        <end position="151"/>
    </location>
</feature>
<dbReference type="InterPro" id="IPR042855">
    <property type="entry name" value="V_SNARE_CC"/>
</dbReference>
<sequence length="261" mass="29013">MDFQYALVARGTTPLAEFSLVSGNHRSTALNILEKVDPKKPNSTFDTGGNTFFTLTDPDRTTFLVMCSSKVVRTLQTAFVQDLQRKWRSKYGNKASSFAPSSKNQEFGSTEINSLLKQYNASNKQKLVQVKQNLQEAQDKMNENLNTAFKRGEQLEIMNQKSESIRDSAQAFHRDATKLARQMCLQKYRWYIMGGAIAVVVIIVIVIIACGGFTFKKCKKSKKNNNPAPAPVPTPTPVPTPLPPTAPPTLPPSTESARRLV</sequence>
<evidence type="ECO:0000256" key="7">
    <source>
        <dbReference type="ARBA" id="ARBA00046280"/>
    </source>
</evidence>
<evidence type="ECO:0000313" key="14">
    <source>
        <dbReference type="EMBL" id="KAK8898532.1"/>
    </source>
</evidence>
<evidence type="ECO:0000256" key="11">
    <source>
        <dbReference type="SAM" id="Phobius"/>
    </source>
</evidence>
<dbReference type="PANTHER" id="PTHR21136">
    <property type="entry name" value="SNARE PROTEINS"/>
    <property type="match status" value="1"/>
</dbReference>
<comment type="caution">
    <text evidence="14">The sequence shown here is derived from an EMBL/GenBank/DDBJ whole genome shotgun (WGS) entry which is preliminary data.</text>
</comment>
<keyword evidence="15" id="KW-1185">Reference proteome</keyword>